<evidence type="ECO:0000259" key="3">
    <source>
        <dbReference type="Pfam" id="PF05193"/>
    </source>
</evidence>
<feature type="domain" description="Peptidase M16 C-terminal" evidence="3">
    <location>
        <begin position="117"/>
        <end position="287"/>
    </location>
</feature>
<dbReference type="PANTHER" id="PTHR11851:SF49">
    <property type="entry name" value="MITOCHONDRIAL-PROCESSING PEPTIDASE SUBUNIT ALPHA"/>
    <property type="match status" value="1"/>
</dbReference>
<dbReference type="SUPFAM" id="SSF63411">
    <property type="entry name" value="LuxS/MPP-like metallohydrolase"/>
    <property type="match status" value="2"/>
</dbReference>
<comment type="similarity">
    <text evidence="1">Belongs to the peptidase M16 family.</text>
</comment>
<evidence type="ECO:0000313" key="5">
    <source>
        <dbReference type="Proteomes" id="UP000051012"/>
    </source>
</evidence>
<dbReference type="InterPro" id="IPR050361">
    <property type="entry name" value="MPP/UQCRC_Complex"/>
</dbReference>
<dbReference type="InterPro" id="IPR007863">
    <property type="entry name" value="Peptidase_M16_C"/>
</dbReference>
<dbReference type="PANTHER" id="PTHR11851">
    <property type="entry name" value="METALLOPROTEASE"/>
    <property type="match status" value="1"/>
</dbReference>
<name>A0A0S7YHC8_UNCT6</name>
<dbReference type="InterPro" id="IPR011249">
    <property type="entry name" value="Metalloenz_LuxS/M16"/>
</dbReference>
<comment type="caution">
    <text evidence="4">The sequence shown here is derived from an EMBL/GenBank/DDBJ whole genome shotgun (WGS) entry which is preliminary data.</text>
</comment>
<evidence type="ECO:0008006" key="6">
    <source>
        <dbReference type="Google" id="ProtNLM"/>
    </source>
</evidence>
<protein>
    <recommendedName>
        <fullName evidence="6">Peptidase M16 C-terminal domain-containing protein</fullName>
    </recommendedName>
</protein>
<reference evidence="4 5" key="1">
    <citation type="journal article" date="2015" name="Microbiome">
        <title>Genomic resolution of linkages in carbon, nitrogen, and sulfur cycling among widespread estuary sediment bacteria.</title>
        <authorList>
            <person name="Baker B.J."/>
            <person name="Lazar C.S."/>
            <person name="Teske A.P."/>
            <person name="Dick G.J."/>
        </authorList>
    </citation>
    <scope>NUCLEOTIDE SEQUENCE [LARGE SCALE GENOMIC DNA]</scope>
    <source>
        <strain evidence="4">DG_78</strain>
    </source>
</reference>
<feature type="domain" description="Peptidase M16 N-terminal" evidence="2">
    <location>
        <begin position="1"/>
        <end position="108"/>
    </location>
</feature>
<evidence type="ECO:0000256" key="1">
    <source>
        <dbReference type="ARBA" id="ARBA00007261"/>
    </source>
</evidence>
<dbReference type="GO" id="GO:0046872">
    <property type="term" value="F:metal ion binding"/>
    <property type="evidence" value="ECO:0007669"/>
    <property type="project" value="InterPro"/>
</dbReference>
<sequence>MLFKGTSQKSAIEIIKLIEGLGGSFDAFTTKENLLIITKFLSGHITAVFDLIVELLLESTIDHEELSKEKSVVLEEIKSNNEDPAEYVFDLFYKSLFPNHPMGLPIAGSVESVNTMNVEKTKNYYQELWKQRMIIVLSGNFDYKKVVERAQTKLSHFELGNMSRTKPNAQCGNIVVQKRKEISQVHFVFGNAGVEFRSPRRYPLSILNTVFGGGMSSRLFQGLREQYGLVYNVQSFHDFYSDCGISGFYFVCDKKNLKAVAQQLRRIFDDVHKSGFSSGEIELAKTYLSGNLLLNLETSTNRMLRLGKEMSHTNKITTIDETLNHIRSLDTEQINELIKDYLNPHTYTVAAIGPIEKHEVEDIVTSIAR</sequence>
<dbReference type="Pfam" id="PF00675">
    <property type="entry name" value="Peptidase_M16"/>
    <property type="match status" value="1"/>
</dbReference>
<accession>A0A0S7YHC8</accession>
<dbReference type="Pfam" id="PF05193">
    <property type="entry name" value="Peptidase_M16_C"/>
    <property type="match status" value="1"/>
</dbReference>
<evidence type="ECO:0000313" key="4">
    <source>
        <dbReference type="EMBL" id="KPJ74084.1"/>
    </source>
</evidence>
<organism evidence="4 5">
    <name type="scientific">candidate division TA06 bacterium DG_78</name>
    <dbReference type="NCBI Taxonomy" id="1703772"/>
    <lineage>
        <taxon>Bacteria</taxon>
        <taxon>Bacteria division TA06</taxon>
    </lineage>
</organism>
<dbReference type="EMBL" id="LJNI01000016">
    <property type="protein sequence ID" value="KPJ74084.1"/>
    <property type="molecule type" value="Genomic_DNA"/>
</dbReference>
<dbReference type="Proteomes" id="UP000051012">
    <property type="component" value="Unassembled WGS sequence"/>
</dbReference>
<gene>
    <name evidence="4" type="ORF">AMJ52_02005</name>
</gene>
<dbReference type="Gene3D" id="3.30.830.10">
    <property type="entry name" value="Metalloenzyme, LuxS/M16 peptidase-like"/>
    <property type="match status" value="2"/>
</dbReference>
<proteinExistence type="inferred from homology"/>
<dbReference type="AlphaFoldDB" id="A0A0S7YHC8"/>
<evidence type="ECO:0000259" key="2">
    <source>
        <dbReference type="Pfam" id="PF00675"/>
    </source>
</evidence>
<dbReference type="InterPro" id="IPR011765">
    <property type="entry name" value="Pept_M16_N"/>
</dbReference>